<dbReference type="OrthoDB" id="8876749at2759"/>
<keyword evidence="10 12" id="KW-0807">Transducer</keyword>
<feature type="transmembrane region" description="Helical" evidence="13">
    <location>
        <begin position="83"/>
        <end position="108"/>
    </location>
</feature>
<evidence type="ECO:0000256" key="4">
    <source>
        <dbReference type="ARBA" id="ARBA00022606"/>
    </source>
</evidence>
<reference evidence="15" key="1">
    <citation type="submission" date="2025-08" db="UniProtKB">
        <authorList>
            <consortium name="RefSeq"/>
        </authorList>
    </citation>
    <scope>IDENTIFICATION</scope>
</reference>
<dbReference type="GeneID" id="115462025"/>
<dbReference type="GO" id="GO:0004930">
    <property type="term" value="F:G protein-coupled receptor activity"/>
    <property type="evidence" value="ECO:0007669"/>
    <property type="project" value="UniProtKB-KW"/>
</dbReference>
<feature type="transmembrane region" description="Helical" evidence="13">
    <location>
        <begin position="6"/>
        <end position="30"/>
    </location>
</feature>
<dbReference type="AlphaFoldDB" id="A0A6P7X637"/>
<evidence type="ECO:0000256" key="2">
    <source>
        <dbReference type="ARBA" id="ARBA00007376"/>
    </source>
</evidence>
<dbReference type="InParanoid" id="A0A6P7X637"/>
<evidence type="ECO:0000256" key="7">
    <source>
        <dbReference type="ARBA" id="ARBA00023040"/>
    </source>
</evidence>
<evidence type="ECO:0000256" key="12">
    <source>
        <dbReference type="RuleBase" id="RU004424"/>
    </source>
</evidence>
<feature type="transmembrane region" description="Helical" evidence="13">
    <location>
        <begin position="42"/>
        <end position="63"/>
    </location>
</feature>
<keyword evidence="4 12" id="KW-0716">Sensory transduction</keyword>
<evidence type="ECO:0000256" key="1">
    <source>
        <dbReference type="ARBA" id="ARBA00004141"/>
    </source>
</evidence>
<dbReference type="InterPro" id="IPR007960">
    <property type="entry name" value="TAS2R"/>
</dbReference>
<keyword evidence="7 12" id="KW-0297">G-protein coupled receptor</keyword>
<accession>A0A6P7X637</accession>
<dbReference type="SUPFAM" id="SSF81321">
    <property type="entry name" value="Family A G protein-coupled receptor-like"/>
    <property type="match status" value="1"/>
</dbReference>
<evidence type="ECO:0000313" key="14">
    <source>
        <dbReference type="Proteomes" id="UP000515156"/>
    </source>
</evidence>
<comment type="subcellular location">
    <subcellularLocation>
        <location evidence="1 12">Membrane</location>
        <topology evidence="1 12">Multi-pass membrane protein</topology>
    </subcellularLocation>
</comment>
<dbReference type="Proteomes" id="UP000515156">
    <property type="component" value="Chromosome 2"/>
</dbReference>
<dbReference type="GO" id="GO:0033038">
    <property type="term" value="F:bitter taste receptor activity"/>
    <property type="evidence" value="ECO:0007669"/>
    <property type="project" value="InterPro"/>
</dbReference>
<keyword evidence="9 12" id="KW-0675">Receptor</keyword>
<dbReference type="Pfam" id="PF05296">
    <property type="entry name" value="TAS2R"/>
    <property type="match status" value="1"/>
</dbReference>
<feature type="transmembrane region" description="Helical" evidence="13">
    <location>
        <begin position="202"/>
        <end position="226"/>
    </location>
</feature>
<dbReference type="Gene3D" id="1.20.1070.10">
    <property type="entry name" value="Rhodopsin 7-helix transmembrane proteins"/>
    <property type="match status" value="1"/>
</dbReference>
<evidence type="ECO:0000256" key="3">
    <source>
        <dbReference type="ARBA" id="ARBA00022480"/>
    </source>
</evidence>
<dbReference type="FunFam" id="1.20.1070.10:FF:000055">
    <property type="entry name" value="Taste receptor type 2"/>
    <property type="match status" value="1"/>
</dbReference>
<keyword evidence="8 12" id="KW-0472">Membrane</keyword>
<evidence type="ECO:0000256" key="6">
    <source>
        <dbReference type="ARBA" id="ARBA00022989"/>
    </source>
</evidence>
<keyword evidence="5 12" id="KW-0812">Transmembrane</keyword>
<dbReference type="KEGG" id="muo:115462025"/>
<keyword evidence="14" id="KW-1185">Reference proteome</keyword>
<evidence type="ECO:0000256" key="9">
    <source>
        <dbReference type="ARBA" id="ARBA00023170"/>
    </source>
</evidence>
<keyword evidence="6 13" id="KW-1133">Transmembrane helix</keyword>
<feature type="transmembrane region" description="Helical" evidence="13">
    <location>
        <begin position="129"/>
        <end position="153"/>
    </location>
</feature>
<organism evidence="14 15">
    <name type="scientific">Microcaecilia unicolor</name>
    <dbReference type="NCBI Taxonomy" id="1415580"/>
    <lineage>
        <taxon>Eukaryota</taxon>
        <taxon>Metazoa</taxon>
        <taxon>Chordata</taxon>
        <taxon>Craniata</taxon>
        <taxon>Vertebrata</taxon>
        <taxon>Euteleostomi</taxon>
        <taxon>Amphibia</taxon>
        <taxon>Gymnophiona</taxon>
        <taxon>Siphonopidae</taxon>
        <taxon>Microcaecilia</taxon>
    </lineage>
</organism>
<dbReference type="GO" id="GO:0016020">
    <property type="term" value="C:membrane"/>
    <property type="evidence" value="ECO:0007669"/>
    <property type="project" value="UniProtKB-SubCell"/>
</dbReference>
<name>A0A6P7X637_9AMPH</name>
<sequence>MLDPVHIVMLIIFAAFTVLGTVVNGFIMAVNGIDWVKTRNLNSIDIILITLSAARFCIQWELFLELIVSELYSDFFAQGGFDTTFYTISLFLELSGAWFACWLCVFYCAKIANFSHPLFIFVKLKISRILTWLLLGSILASFVTCIPIAWGLFNEYARNSTTDLPLNSCTFINCTLARDEYQNKTTTEIGRMRYNTVHLIPILSLGYSLPFFIFCVAVVLLIGSLWSHTRQINGNMMGFRNPSLKAHFIAIKVMASFLFFYLFYFTITAVGPLLPPYSHVCSTMPYNHAILPTTARIQAEAQAKEEEELENEKEDIIV</sequence>
<dbReference type="PANTHER" id="PTHR11394">
    <property type="entry name" value="TASTE RECEPTOR TYPE 2"/>
    <property type="match status" value="1"/>
</dbReference>
<dbReference type="FunCoup" id="A0A6P7X637">
    <property type="interactions" value="370"/>
</dbReference>
<keyword evidence="3 12" id="KW-0919">Taste</keyword>
<evidence type="ECO:0000256" key="13">
    <source>
        <dbReference type="SAM" id="Phobius"/>
    </source>
</evidence>
<evidence type="ECO:0000256" key="10">
    <source>
        <dbReference type="ARBA" id="ARBA00023224"/>
    </source>
</evidence>
<dbReference type="RefSeq" id="XP_030047933.1">
    <property type="nucleotide sequence ID" value="XM_030192073.1"/>
</dbReference>
<evidence type="ECO:0000256" key="11">
    <source>
        <dbReference type="RuleBase" id="RU004423"/>
    </source>
</evidence>
<evidence type="ECO:0000313" key="15">
    <source>
        <dbReference type="RefSeq" id="XP_030047933.1"/>
    </source>
</evidence>
<dbReference type="PANTHER" id="PTHR11394:SF47">
    <property type="entry name" value="TASTE RECEPTOR TYPE 2 MEMBER 40"/>
    <property type="match status" value="1"/>
</dbReference>
<protein>
    <recommendedName>
        <fullName evidence="12">Taste receptor type 2</fullName>
    </recommendedName>
</protein>
<comment type="similarity">
    <text evidence="2 11">Belongs to the G-protein coupled receptor T2R family.</text>
</comment>
<evidence type="ECO:0000256" key="8">
    <source>
        <dbReference type="ARBA" id="ARBA00023136"/>
    </source>
</evidence>
<gene>
    <name evidence="15" type="primary">LOC115462025</name>
</gene>
<feature type="transmembrane region" description="Helical" evidence="13">
    <location>
        <begin position="246"/>
        <end position="267"/>
    </location>
</feature>
<proteinExistence type="inferred from homology"/>
<evidence type="ECO:0000256" key="5">
    <source>
        <dbReference type="ARBA" id="ARBA00022692"/>
    </source>
</evidence>